<dbReference type="PANTHER" id="PTHR45444:SF3">
    <property type="entry name" value="XANTHINE DEHYDROGENASE"/>
    <property type="match status" value="1"/>
</dbReference>
<keyword evidence="5" id="KW-0408">Iron</keyword>
<dbReference type="SUPFAM" id="SSF55447">
    <property type="entry name" value="CO dehydrogenase flavoprotein C-terminal domain-like"/>
    <property type="match status" value="1"/>
</dbReference>
<name>A0A6S6TBL9_9BACT</name>
<dbReference type="InterPro" id="IPR016169">
    <property type="entry name" value="FAD-bd_PCMH_sub2"/>
</dbReference>
<dbReference type="SUPFAM" id="SSF47741">
    <property type="entry name" value="CO dehydrogenase ISP C-domain like"/>
    <property type="match status" value="1"/>
</dbReference>
<evidence type="ECO:0000259" key="7">
    <source>
        <dbReference type="PROSITE" id="PS51387"/>
    </source>
</evidence>
<evidence type="ECO:0000256" key="3">
    <source>
        <dbReference type="ARBA" id="ARBA00022827"/>
    </source>
</evidence>
<dbReference type="Gene3D" id="3.30.465.10">
    <property type="match status" value="1"/>
</dbReference>
<feature type="domain" description="FAD-binding PCMH-type" evidence="7">
    <location>
        <begin position="162"/>
        <end position="351"/>
    </location>
</feature>
<dbReference type="InterPro" id="IPR036318">
    <property type="entry name" value="FAD-bd_PCMH-like_sf"/>
</dbReference>
<dbReference type="InterPro" id="IPR016166">
    <property type="entry name" value="FAD-bd_PCMH"/>
</dbReference>
<evidence type="ECO:0000256" key="5">
    <source>
        <dbReference type="ARBA" id="ARBA00023004"/>
    </source>
</evidence>
<dbReference type="InterPro" id="IPR036010">
    <property type="entry name" value="2Fe-2S_ferredoxin-like_sf"/>
</dbReference>
<dbReference type="GO" id="GO:0051537">
    <property type="term" value="F:2 iron, 2 sulfur cluster binding"/>
    <property type="evidence" value="ECO:0007669"/>
    <property type="project" value="InterPro"/>
</dbReference>
<accession>A0A6S6TBL9</accession>
<keyword evidence="1" id="KW-0285">Flavoprotein</keyword>
<dbReference type="Pfam" id="PF01799">
    <property type="entry name" value="Fer2_2"/>
    <property type="match status" value="1"/>
</dbReference>
<dbReference type="GO" id="GO:0071949">
    <property type="term" value="F:FAD binding"/>
    <property type="evidence" value="ECO:0007669"/>
    <property type="project" value="InterPro"/>
</dbReference>
<dbReference type="PROSITE" id="PS51085">
    <property type="entry name" value="2FE2S_FER_2"/>
    <property type="match status" value="1"/>
</dbReference>
<proteinExistence type="predicted"/>
<keyword evidence="4 8" id="KW-0560">Oxidoreductase</keyword>
<dbReference type="Pfam" id="PF00941">
    <property type="entry name" value="FAD_binding_5"/>
    <property type="match status" value="1"/>
</dbReference>
<dbReference type="Gene3D" id="3.30.390.50">
    <property type="entry name" value="CO dehydrogenase flavoprotein, C-terminal domain"/>
    <property type="match status" value="1"/>
</dbReference>
<dbReference type="Pfam" id="PF03450">
    <property type="entry name" value="CO_deh_flav_C"/>
    <property type="match status" value="1"/>
</dbReference>
<gene>
    <name evidence="8" type="ORF">HELGO_WM16967</name>
</gene>
<dbReference type="InterPro" id="IPR016208">
    <property type="entry name" value="Ald_Oxase/xanthine_DH-like"/>
</dbReference>
<dbReference type="GO" id="GO:0004854">
    <property type="term" value="F:xanthine dehydrogenase activity"/>
    <property type="evidence" value="ECO:0007669"/>
    <property type="project" value="UniProtKB-EC"/>
</dbReference>
<reference evidence="8" key="1">
    <citation type="submission" date="2020-01" db="EMBL/GenBank/DDBJ databases">
        <authorList>
            <person name="Meier V. D."/>
            <person name="Meier V D."/>
        </authorList>
    </citation>
    <scope>NUCLEOTIDE SEQUENCE</scope>
    <source>
        <strain evidence="8">HLG_WM_MAG_10</strain>
    </source>
</reference>
<dbReference type="SUPFAM" id="SSF54292">
    <property type="entry name" value="2Fe-2S ferredoxin-like"/>
    <property type="match status" value="1"/>
</dbReference>
<organism evidence="8">
    <name type="scientific">uncultured Aureispira sp</name>
    <dbReference type="NCBI Taxonomy" id="1331704"/>
    <lineage>
        <taxon>Bacteria</taxon>
        <taxon>Pseudomonadati</taxon>
        <taxon>Bacteroidota</taxon>
        <taxon>Saprospiria</taxon>
        <taxon>Saprospirales</taxon>
        <taxon>Saprospiraceae</taxon>
        <taxon>Aureispira</taxon>
        <taxon>environmental samples</taxon>
    </lineage>
</organism>
<dbReference type="InterPro" id="IPR002346">
    <property type="entry name" value="Mopterin_DH_FAD-bd"/>
</dbReference>
<evidence type="ECO:0000256" key="4">
    <source>
        <dbReference type="ARBA" id="ARBA00023002"/>
    </source>
</evidence>
<dbReference type="InterPro" id="IPR006058">
    <property type="entry name" value="2Fe2S_fd_BS"/>
</dbReference>
<feature type="domain" description="2Fe-2S ferredoxin-type" evidence="6">
    <location>
        <begin position="1"/>
        <end position="84"/>
    </location>
</feature>
<dbReference type="GO" id="GO:0005506">
    <property type="term" value="F:iron ion binding"/>
    <property type="evidence" value="ECO:0007669"/>
    <property type="project" value="InterPro"/>
</dbReference>
<evidence type="ECO:0000256" key="1">
    <source>
        <dbReference type="ARBA" id="ARBA00022630"/>
    </source>
</evidence>
<keyword evidence="3" id="KW-0274">FAD</keyword>
<dbReference type="EC" id="1.17.1.4" evidence="8"/>
<evidence type="ECO:0000259" key="6">
    <source>
        <dbReference type="PROSITE" id="PS51085"/>
    </source>
</evidence>
<sequence>MIKFILNNDAIETDLPSGMVLADFIRYKECLTGTKLGCREGDCGACTILVGTRVGSEMIYESVTSCLTPLGNAENKHIVTVEGVNITGLNKIQAAMTNEGGTQCGFCTPGFIVSLCGFALSKGSKNQEEAILAIAGNICRCTGYKSIERAAEQIVKDLEGLDSNNRLNWLVEQDFLPNYFLEINDRLKNYELKEVDLSTEKPKVFVGGGTDLYVQRPGEMLPVEIVHTAQRLDLRGIWKASGRCHIGASTSTEALKQSELIQSLSPNSDHFFNLISSLQIRNMATVAGNLVNASPIGDLSVFLLALDSNIVLNDNGALRELPLKDFFQGYKTLDKREGEFVQEVNFELPRARHYFNFEKVCKRTYLDIASVNTAINIECNNHGKVLKAGLSAGGVAPVPKYLAKTSAFLVGKQISQELLEASLDLAQTEVSPISDVRGSVEYKRLLLRQLMKAHYQVLFPDLYY</sequence>
<dbReference type="AlphaFoldDB" id="A0A6S6TBL9"/>
<dbReference type="InterPro" id="IPR005107">
    <property type="entry name" value="CO_DH_flav_C"/>
</dbReference>
<dbReference type="Gene3D" id="3.10.20.30">
    <property type="match status" value="1"/>
</dbReference>
<dbReference type="InterPro" id="IPR001041">
    <property type="entry name" value="2Fe-2S_ferredoxin-type"/>
</dbReference>
<dbReference type="SMART" id="SM01092">
    <property type="entry name" value="CO_deh_flav_C"/>
    <property type="match status" value="1"/>
</dbReference>
<dbReference type="PROSITE" id="PS00197">
    <property type="entry name" value="2FE2S_FER_1"/>
    <property type="match status" value="1"/>
</dbReference>
<dbReference type="Pfam" id="PF00111">
    <property type="entry name" value="Fer2"/>
    <property type="match status" value="1"/>
</dbReference>
<dbReference type="InterPro" id="IPR012675">
    <property type="entry name" value="Beta-grasp_dom_sf"/>
</dbReference>
<dbReference type="PANTHER" id="PTHR45444">
    <property type="entry name" value="XANTHINE DEHYDROGENASE"/>
    <property type="match status" value="1"/>
</dbReference>
<dbReference type="Gene3D" id="1.10.150.120">
    <property type="entry name" value="[2Fe-2S]-binding domain"/>
    <property type="match status" value="1"/>
</dbReference>
<dbReference type="CDD" id="cd00207">
    <property type="entry name" value="fer2"/>
    <property type="match status" value="1"/>
</dbReference>
<dbReference type="InterPro" id="IPR036683">
    <property type="entry name" value="CO_DH_flav_C_dom_sf"/>
</dbReference>
<dbReference type="EMBL" id="CACVAQ010000240">
    <property type="protein sequence ID" value="CAA6816724.1"/>
    <property type="molecule type" value="Genomic_DNA"/>
</dbReference>
<evidence type="ECO:0000313" key="8">
    <source>
        <dbReference type="EMBL" id="CAA6816724.1"/>
    </source>
</evidence>
<evidence type="ECO:0000256" key="2">
    <source>
        <dbReference type="ARBA" id="ARBA00022723"/>
    </source>
</evidence>
<dbReference type="PROSITE" id="PS51387">
    <property type="entry name" value="FAD_PCMH"/>
    <property type="match status" value="1"/>
</dbReference>
<dbReference type="InterPro" id="IPR002888">
    <property type="entry name" value="2Fe-2S-bd"/>
</dbReference>
<protein>
    <submittedName>
        <fullName evidence="8">Xanthine dehydrogenase, iron-sulfur cluster and FAD-binding subunit A</fullName>
        <ecNumber evidence="8">1.17.1.4</ecNumber>
    </submittedName>
</protein>
<dbReference type="InterPro" id="IPR036884">
    <property type="entry name" value="2Fe-2S-bd_dom_sf"/>
</dbReference>
<dbReference type="SUPFAM" id="SSF56176">
    <property type="entry name" value="FAD-binding/transporter-associated domain-like"/>
    <property type="match status" value="1"/>
</dbReference>
<keyword evidence="2" id="KW-0479">Metal-binding</keyword>